<dbReference type="Pfam" id="PF13310">
    <property type="entry name" value="Virulence_RhuM"/>
    <property type="match status" value="1"/>
</dbReference>
<dbReference type="AlphaFoldDB" id="A0A3G8LQE0"/>
<dbReference type="RefSeq" id="WP_124729369.1">
    <property type="nucleotide sequence ID" value="NZ_CBCSKC010000016.1"/>
</dbReference>
<name>A0A3G8LQE0_9GAMM</name>
<dbReference type="EMBL" id="CP034015">
    <property type="protein sequence ID" value="AZG71749.1"/>
    <property type="molecule type" value="Genomic_DNA"/>
</dbReference>
<dbReference type="InterPro" id="IPR011204">
    <property type="entry name" value="Virulence_RhuM-like"/>
</dbReference>
<proteinExistence type="predicted"/>
<dbReference type="PIRSF" id="PIRSF015268">
    <property type="entry name" value="Virulence_RhuM"/>
    <property type="match status" value="1"/>
</dbReference>
<evidence type="ECO:0000313" key="2">
    <source>
        <dbReference type="Proteomes" id="UP000278035"/>
    </source>
</evidence>
<reference evidence="2" key="1">
    <citation type="submission" date="2018-11" db="EMBL/GenBank/DDBJ databases">
        <title>Shewanella sp. M2.</title>
        <authorList>
            <person name="Hwang Y.J."/>
            <person name="Hwang C.Y."/>
        </authorList>
    </citation>
    <scope>NUCLEOTIDE SEQUENCE [LARGE SCALE GENOMIC DNA]</scope>
    <source>
        <strain evidence="2">LMG 19866</strain>
    </source>
</reference>
<organism evidence="1 2">
    <name type="scientific">Shewanella livingstonensis</name>
    <dbReference type="NCBI Taxonomy" id="150120"/>
    <lineage>
        <taxon>Bacteria</taxon>
        <taxon>Pseudomonadati</taxon>
        <taxon>Pseudomonadota</taxon>
        <taxon>Gammaproteobacteria</taxon>
        <taxon>Alteromonadales</taxon>
        <taxon>Shewanellaceae</taxon>
        <taxon>Shewanella</taxon>
    </lineage>
</organism>
<dbReference type="PANTHER" id="PTHR35810:SF1">
    <property type="entry name" value="CYTOPLASMIC PROTEIN"/>
    <property type="match status" value="1"/>
</dbReference>
<dbReference type="PANTHER" id="PTHR35810">
    <property type="entry name" value="CYTOPLASMIC PROTEIN-RELATED"/>
    <property type="match status" value="1"/>
</dbReference>
<evidence type="ECO:0000313" key="1">
    <source>
        <dbReference type="EMBL" id="AZG71749.1"/>
    </source>
</evidence>
<dbReference type="OrthoDB" id="9802752at2"/>
<sequence length="343" mass="39684">MTNDATPPLGQFILFQTDEGQTQVECRFETETLWLTQNLIAELYQKTVPTINEHLSNIYSEGELEQNATIRNFRIVQIEGAREVARDVTHYNLEAILAVGYRVRSKQGMLFRQWATKTLQEYLTKGFVMDDERLKNPDNMQYFDELLNRIRDIRSSEKIFWRKVCDIYATSIDYDGKAQTSVDFFAKIQNKMHWAAHGNTAAELVFKRIDADKPHLGLTSFAGTEPTRKEVVTGKNYLDEKELDTLNRLVNSYLEFAELQARNGKLMKMADWASKLDDFLRLSDYEVLNHAGHISQAQATEKAKQEYDKYRRVIDAQPSKVDVDLANALKQLQNKQPQDKPNN</sequence>
<gene>
    <name evidence="1" type="ORF">EGC82_02590</name>
</gene>
<accession>A0A3G8LQE0</accession>
<dbReference type="Proteomes" id="UP000278035">
    <property type="component" value="Chromosome"/>
</dbReference>
<protein>
    <submittedName>
        <fullName evidence="1">Hydroxyacid dehydrogenase</fullName>
    </submittedName>
</protein>
<dbReference type="KEGG" id="slj:EGC82_02590"/>
<keyword evidence="2" id="KW-1185">Reference proteome</keyword>